<dbReference type="InterPro" id="IPR014756">
    <property type="entry name" value="Ig_E-set"/>
</dbReference>
<gene>
    <name evidence="2" type="ORF">GCM10017764_14440</name>
</gene>
<comment type="caution">
    <text evidence="2">The sequence shown here is derived from an EMBL/GenBank/DDBJ whole genome shotgun (WGS) entry which is preliminary data.</text>
</comment>
<feature type="domain" description="Type 9 secretion system plug protein N-terminal" evidence="1">
    <location>
        <begin position="2"/>
        <end position="122"/>
    </location>
</feature>
<accession>A0ABQ3HT86</accession>
<dbReference type="Pfam" id="PF17116">
    <property type="entry name" value="T9SS_plug_1st"/>
    <property type="match status" value="1"/>
</dbReference>
<evidence type="ECO:0000259" key="1">
    <source>
        <dbReference type="Pfam" id="PF17116"/>
    </source>
</evidence>
<evidence type="ECO:0000313" key="3">
    <source>
        <dbReference type="Proteomes" id="UP000620550"/>
    </source>
</evidence>
<dbReference type="EMBL" id="BNAF01000005">
    <property type="protein sequence ID" value="GHE32594.1"/>
    <property type="molecule type" value="Genomic_DNA"/>
</dbReference>
<protein>
    <recommendedName>
        <fullName evidence="1">Type 9 secretion system plug protein N-terminal domain-containing protein</fullName>
    </recommendedName>
</protein>
<dbReference type="Gene3D" id="2.60.40.10">
    <property type="entry name" value="Immunoglobulins"/>
    <property type="match status" value="1"/>
</dbReference>
<organism evidence="2 3">
    <name type="scientific">Sphingobacterium griseoflavum</name>
    <dbReference type="NCBI Taxonomy" id="1474952"/>
    <lineage>
        <taxon>Bacteria</taxon>
        <taxon>Pseudomonadati</taxon>
        <taxon>Bacteroidota</taxon>
        <taxon>Sphingobacteriia</taxon>
        <taxon>Sphingobacteriales</taxon>
        <taxon>Sphingobacteriaceae</taxon>
        <taxon>Sphingobacterium</taxon>
    </lineage>
</organism>
<proteinExistence type="predicted"/>
<keyword evidence="3" id="KW-1185">Reference proteome</keyword>
<dbReference type="InterPro" id="IPR031345">
    <property type="entry name" value="T9SS_Plug_N"/>
</dbReference>
<evidence type="ECO:0000313" key="2">
    <source>
        <dbReference type="EMBL" id="GHE32594.1"/>
    </source>
</evidence>
<reference evidence="3" key="1">
    <citation type="journal article" date="2019" name="Int. J. Syst. Evol. Microbiol.">
        <title>The Global Catalogue of Microorganisms (GCM) 10K type strain sequencing project: providing services to taxonomists for standard genome sequencing and annotation.</title>
        <authorList>
            <consortium name="The Broad Institute Genomics Platform"/>
            <consortium name="The Broad Institute Genome Sequencing Center for Infectious Disease"/>
            <person name="Wu L."/>
            <person name="Ma J."/>
        </authorList>
    </citation>
    <scope>NUCLEOTIDE SEQUENCE [LARGE SCALE GENOMIC DNA]</scope>
    <source>
        <strain evidence="3">CGMCC 1.12966</strain>
    </source>
</reference>
<dbReference type="InterPro" id="IPR013783">
    <property type="entry name" value="Ig-like_fold"/>
</dbReference>
<dbReference type="SUPFAM" id="SSF81296">
    <property type="entry name" value="E set domains"/>
    <property type="match status" value="1"/>
</dbReference>
<sequence>MQLYPEGEENEFPVYQIGGNSKLLLSFDDLRGDVRNYYFCIVHCNEDWTPSRATILDYVDGFNEDRINDFMPSKGTIQPYTRYTLAFPSATLKPKLAGNYILQVYEDGDKERLLLTRRFYVLNDLVKITAAIQPSLNVHKRPHNQKLNIDLSTALTIPNPQRDLTVYVLQNQRPDRTLKLRQPNFFNTNLFRYNNAETLDFEGGSEFRFVDLRSFRTASERVQSLQTSDSTIIVHLYTDNDQQQNSYASTFDENGRFYIRNQDFNDQTVDSDYAIVHFSLKTEKKVTGNIYIVGGFNNYTRTAENKLQYDQTRDCWTTALKLKQGLYDYTYVLEEPDKKAVTDAFSGSYFDTGNDYQILIYNRRIGTYWDELVGYRTIGINNRKQ</sequence>
<dbReference type="Proteomes" id="UP000620550">
    <property type="component" value="Unassembled WGS sequence"/>
</dbReference>
<name>A0ABQ3HT86_9SPHI</name>